<dbReference type="STRING" id="1235591.CAK95_22635"/>
<accession>A0A1W6ZWS8</accession>
<dbReference type="InterPro" id="IPR042100">
    <property type="entry name" value="Bug_dom1"/>
</dbReference>
<dbReference type="EMBL" id="CP021112">
    <property type="protein sequence ID" value="ARQ01591.1"/>
    <property type="molecule type" value="Genomic_DNA"/>
</dbReference>
<evidence type="ECO:0000313" key="3">
    <source>
        <dbReference type="Proteomes" id="UP000194137"/>
    </source>
</evidence>
<dbReference type="PANTHER" id="PTHR42928">
    <property type="entry name" value="TRICARBOXYLATE-BINDING PROTEIN"/>
    <property type="match status" value="1"/>
</dbReference>
<dbReference type="AlphaFoldDB" id="A0A1W6ZWS8"/>
<dbReference type="Proteomes" id="UP000194137">
    <property type="component" value="Chromosome"/>
</dbReference>
<name>A0A1W6ZWS8_9HYPH</name>
<dbReference type="Gene3D" id="3.40.190.10">
    <property type="entry name" value="Periplasmic binding protein-like II"/>
    <property type="match status" value="1"/>
</dbReference>
<proteinExistence type="inferred from homology"/>
<evidence type="ECO:0000256" key="1">
    <source>
        <dbReference type="ARBA" id="ARBA00006987"/>
    </source>
</evidence>
<organism evidence="2 3">
    <name type="scientific">Pseudorhodoplanes sinuspersici</name>
    <dbReference type="NCBI Taxonomy" id="1235591"/>
    <lineage>
        <taxon>Bacteria</taxon>
        <taxon>Pseudomonadati</taxon>
        <taxon>Pseudomonadota</taxon>
        <taxon>Alphaproteobacteria</taxon>
        <taxon>Hyphomicrobiales</taxon>
        <taxon>Pseudorhodoplanes</taxon>
    </lineage>
</organism>
<evidence type="ECO:0008006" key="4">
    <source>
        <dbReference type="Google" id="ProtNLM"/>
    </source>
</evidence>
<dbReference type="PANTHER" id="PTHR42928:SF5">
    <property type="entry name" value="BLR1237 PROTEIN"/>
    <property type="match status" value="1"/>
</dbReference>
<dbReference type="SUPFAM" id="SSF53850">
    <property type="entry name" value="Periplasmic binding protein-like II"/>
    <property type="match status" value="1"/>
</dbReference>
<sequence>MAEAVTTQVSKYPPLSRFVRLRWWGASYHFAPLRRCCGPTGAKAMLRIAVACLMSIAFAAGAQAQDWPSRPVTMVVSAAAGGPIDVFGRVMAERMGKALGQPVVIENVPGAGGMMGGQRVAKAAPDGYTAILGTIATHAHSQLLYKNPLYNAATDFTPVNLIAEIPLVLIVRKDLPVNSLEEFIAYAKANQGKMNYGSAGAGSATHLGCILLTQAIGTNIQHVPYKGTGPAMQDLQAGRIDFLCEIVVTALPQIKGGTVKALATLSRDRSPVLPDLPTAYEKGFKDIQAYTWTALLFPKDTPATIVTKMHDAALQSMADPDIRRQLQTLGATIVSSDRTSPDYLRQFVKDEITKWTDPIRKSGAVVD</sequence>
<keyword evidence="3" id="KW-1185">Reference proteome</keyword>
<dbReference type="Pfam" id="PF03401">
    <property type="entry name" value="TctC"/>
    <property type="match status" value="1"/>
</dbReference>
<dbReference type="PIRSF" id="PIRSF017082">
    <property type="entry name" value="YflP"/>
    <property type="match status" value="1"/>
</dbReference>
<reference evidence="2 3" key="1">
    <citation type="submission" date="2017-05" db="EMBL/GenBank/DDBJ databases">
        <title>Full genome sequence of Pseudorhodoplanes sinuspersici.</title>
        <authorList>
            <person name="Dastgheib S.M.M."/>
            <person name="Shavandi M."/>
            <person name="Tirandaz H."/>
        </authorList>
    </citation>
    <scope>NUCLEOTIDE SEQUENCE [LARGE SCALE GENOMIC DNA]</scope>
    <source>
        <strain evidence="2 3">RIPI110</strain>
    </source>
</reference>
<comment type="similarity">
    <text evidence="1">Belongs to the UPF0065 (bug) family.</text>
</comment>
<evidence type="ECO:0000313" key="2">
    <source>
        <dbReference type="EMBL" id="ARQ01591.1"/>
    </source>
</evidence>
<gene>
    <name evidence="2" type="ORF">CAK95_22635</name>
</gene>
<dbReference type="InterPro" id="IPR005064">
    <property type="entry name" value="BUG"/>
</dbReference>
<protein>
    <recommendedName>
        <fullName evidence="4">ABC transporter substrate-binding protein</fullName>
    </recommendedName>
</protein>
<dbReference type="KEGG" id="psin:CAK95_22635"/>
<dbReference type="CDD" id="cd07012">
    <property type="entry name" value="PBP2_Bug_TTT"/>
    <property type="match status" value="1"/>
</dbReference>
<dbReference type="Gene3D" id="3.40.190.150">
    <property type="entry name" value="Bordetella uptake gene, domain 1"/>
    <property type="match status" value="1"/>
</dbReference>